<proteinExistence type="predicted"/>
<accession>A0A9D9HNA8</accession>
<comment type="caution">
    <text evidence="1">The sequence shown here is derived from an EMBL/GenBank/DDBJ whole genome shotgun (WGS) entry which is preliminary data.</text>
</comment>
<sequence>MVSIQSAVQQAGFTQAAGNSSLGSTSIPVSPAEFIYTQFSHVRGTPARQGETPVSVSHVKIINTLIEHLVNRGKRDVLEKIPEFSGFTENPAKAGNEVLIGKIRNSINQTMEDAKDLPYISPFSLTPVTGTIVNTLG</sequence>
<organism evidence="1 2">
    <name type="scientific">Candidatus Gallitreponema excrementavium</name>
    <dbReference type="NCBI Taxonomy" id="2840840"/>
    <lineage>
        <taxon>Bacteria</taxon>
        <taxon>Pseudomonadati</taxon>
        <taxon>Spirochaetota</taxon>
        <taxon>Spirochaetia</taxon>
        <taxon>Spirochaetales</taxon>
        <taxon>Candidatus Gallitreponema</taxon>
    </lineage>
</organism>
<reference evidence="1" key="1">
    <citation type="submission" date="2020-10" db="EMBL/GenBank/DDBJ databases">
        <authorList>
            <person name="Gilroy R."/>
        </authorList>
    </citation>
    <scope>NUCLEOTIDE SEQUENCE</scope>
    <source>
        <strain evidence="1">10532</strain>
    </source>
</reference>
<evidence type="ECO:0000313" key="1">
    <source>
        <dbReference type="EMBL" id="MBO8457017.1"/>
    </source>
</evidence>
<dbReference type="Proteomes" id="UP000823638">
    <property type="component" value="Unassembled WGS sequence"/>
</dbReference>
<reference evidence="1" key="2">
    <citation type="journal article" date="2021" name="PeerJ">
        <title>Extensive microbial diversity within the chicken gut microbiome revealed by metagenomics and culture.</title>
        <authorList>
            <person name="Gilroy R."/>
            <person name="Ravi A."/>
            <person name="Getino M."/>
            <person name="Pursley I."/>
            <person name="Horton D.L."/>
            <person name="Alikhan N.F."/>
            <person name="Baker D."/>
            <person name="Gharbi K."/>
            <person name="Hall N."/>
            <person name="Watson M."/>
            <person name="Adriaenssens E.M."/>
            <person name="Foster-Nyarko E."/>
            <person name="Jarju S."/>
            <person name="Secka A."/>
            <person name="Antonio M."/>
            <person name="Oren A."/>
            <person name="Chaudhuri R.R."/>
            <person name="La Ragione R."/>
            <person name="Hildebrand F."/>
            <person name="Pallen M.J."/>
        </authorList>
    </citation>
    <scope>NUCLEOTIDE SEQUENCE</scope>
    <source>
        <strain evidence="1">10532</strain>
    </source>
</reference>
<evidence type="ECO:0000313" key="2">
    <source>
        <dbReference type="Proteomes" id="UP000823638"/>
    </source>
</evidence>
<gene>
    <name evidence="1" type="ORF">IAA81_02175</name>
</gene>
<dbReference type="AlphaFoldDB" id="A0A9D9HNA8"/>
<name>A0A9D9HNA8_9SPIR</name>
<protein>
    <submittedName>
        <fullName evidence="1">Uncharacterized protein</fullName>
    </submittedName>
</protein>
<dbReference type="EMBL" id="JADIMM010000024">
    <property type="protein sequence ID" value="MBO8457017.1"/>
    <property type="molecule type" value="Genomic_DNA"/>
</dbReference>